<dbReference type="Pfam" id="PF00004">
    <property type="entry name" value="AAA"/>
    <property type="match status" value="1"/>
</dbReference>
<dbReference type="SUPFAM" id="SSF52540">
    <property type="entry name" value="P-loop containing nucleoside triphosphate hydrolases"/>
    <property type="match status" value="1"/>
</dbReference>
<evidence type="ECO:0000256" key="3">
    <source>
        <dbReference type="ARBA" id="ARBA00019083"/>
    </source>
</evidence>
<dbReference type="GO" id="GO:0003688">
    <property type="term" value="F:DNA replication origin binding"/>
    <property type="evidence" value="ECO:0007669"/>
    <property type="project" value="TreeGrafter"/>
</dbReference>
<dbReference type="Ensembl" id="ENSGAGT00000036513.1">
    <property type="protein sequence ID" value="ENSGAGP00000032209.1"/>
    <property type="gene ID" value="ENSGAGG00000023055.1"/>
</dbReference>
<comment type="subunit">
    <text evidence="9">Component of ORC, a complex composed of at least 6 subunits: ORC1, ORC2, ORC3, ORC4, ORC5 and ORC6. ORC is regulated in a cell-cycle dependent manner. It is sequentially assembled at the exit from anaphase of mitosis and disassembled as cells enter S phase. Interacts with DBF4. Interacts with POLQ.</text>
</comment>
<name>A0A452IW13_9SAUR</name>
<keyword evidence="5" id="KW-0547">Nucleotide-binding</keyword>
<sequence>MERQPDEKLNQQEFSFLSYGRELKKPLHLLELLKRTTIHGESNSALIIGPRGSGKTMLLNHVLKELMEVKQVRENLLQVHLNGLLQTNDKIALKEITRQLQMENVVGDKVFGSFAENLAFLLEALKKGDRDSSCPVLFILDEFDLFVHHKNQTLLYNLFDISQSAQTPVTVIGITCRQDILELLEKRVKSRFSHRQIYLMNPFDFKQYLRIFKEQLYLPAEFVYKPFVQKWNKNVQSLSEDRTVQDVLQNHFHCSKDLRSLHMLLMLALSSITVSHPFMTGSDLLEASKLCRMDSKANIVHGLSVLEICLIIAMKHLNDVYEGEPFNFQMVYNEFQKFIQRKAHSMYNFEKPVVMKAFEHLLQLELIKPIEGLPVRAQREYLLMKLLLDNNQIMDALQPRSLDVRLR</sequence>
<keyword evidence="6" id="KW-0067">ATP-binding</keyword>
<dbReference type="Pfam" id="PF14629">
    <property type="entry name" value="ORC4_C"/>
    <property type="match status" value="1"/>
</dbReference>
<comment type="subcellular location">
    <subcellularLocation>
        <location evidence="1 10">Nucleus</location>
    </subcellularLocation>
</comment>
<dbReference type="InterPro" id="IPR027417">
    <property type="entry name" value="P-loop_NTPase"/>
</dbReference>
<comment type="similarity">
    <text evidence="2 10">Belongs to the ORC4 family.</text>
</comment>
<dbReference type="SMART" id="SM00382">
    <property type="entry name" value="AAA"/>
    <property type="match status" value="1"/>
</dbReference>
<evidence type="ECO:0000256" key="7">
    <source>
        <dbReference type="ARBA" id="ARBA00023125"/>
    </source>
</evidence>
<evidence type="ECO:0000259" key="11">
    <source>
        <dbReference type="SMART" id="SM00382"/>
    </source>
</evidence>
<dbReference type="InterPro" id="IPR032705">
    <property type="entry name" value="ORC4_C"/>
</dbReference>
<comment type="function">
    <text evidence="10">Component of the origin recognition complex (ORC) that binds origins of replication.</text>
</comment>
<accession>A0A452IW13</accession>
<dbReference type="GO" id="GO:0016887">
    <property type="term" value="F:ATP hydrolysis activity"/>
    <property type="evidence" value="ECO:0007669"/>
    <property type="project" value="InterPro"/>
</dbReference>
<evidence type="ECO:0000313" key="13">
    <source>
        <dbReference type="Proteomes" id="UP000291020"/>
    </source>
</evidence>
<dbReference type="PANTHER" id="PTHR12087">
    <property type="entry name" value="ORIGIN RECOGNITION COMPLEX SUBUNIT 4"/>
    <property type="match status" value="1"/>
</dbReference>
<evidence type="ECO:0000256" key="1">
    <source>
        <dbReference type="ARBA" id="ARBA00004123"/>
    </source>
</evidence>
<evidence type="ECO:0000256" key="9">
    <source>
        <dbReference type="ARBA" id="ARBA00046777"/>
    </source>
</evidence>
<dbReference type="GO" id="GO:0005737">
    <property type="term" value="C:cytoplasm"/>
    <property type="evidence" value="ECO:0007669"/>
    <property type="project" value="UniProtKB-ARBA"/>
</dbReference>
<proteinExistence type="inferred from homology"/>
<dbReference type="AlphaFoldDB" id="A0A452IW13"/>
<dbReference type="Gene3D" id="3.40.50.300">
    <property type="entry name" value="P-loop containing nucleotide triphosphate hydrolases"/>
    <property type="match status" value="1"/>
</dbReference>
<evidence type="ECO:0000256" key="6">
    <source>
        <dbReference type="ARBA" id="ARBA00022840"/>
    </source>
</evidence>
<dbReference type="CDD" id="cd00009">
    <property type="entry name" value="AAA"/>
    <property type="match status" value="1"/>
</dbReference>
<dbReference type="PANTHER" id="PTHR12087:SF0">
    <property type="entry name" value="ORIGIN RECOGNITION COMPLEX SUBUNIT 4"/>
    <property type="match status" value="1"/>
</dbReference>
<keyword evidence="7 10" id="KW-0238">DNA-binding</keyword>
<keyword evidence="8 10" id="KW-0539">Nucleus</keyword>
<dbReference type="GO" id="GO:0006270">
    <property type="term" value="P:DNA replication initiation"/>
    <property type="evidence" value="ECO:0007669"/>
    <property type="project" value="TreeGrafter"/>
</dbReference>
<evidence type="ECO:0000256" key="8">
    <source>
        <dbReference type="ARBA" id="ARBA00023242"/>
    </source>
</evidence>
<reference evidence="12" key="3">
    <citation type="submission" date="2025-09" db="UniProtKB">
        <authorList>
            <consortium name="Ensembl"/>
        </authorList>
    </citation>
    <scope>IDENTIFICATION</scope>
</reference>
<reference evidence="12" key="2">
    <citation type="submission" date="2025-08" db="UniProtKB">
        <authorList>
            <consortium name="Ensembl"/>
        </authorList>
    </citation>
    <scope>IDENTIFICATION</scope>
</reference>
<evidence type="ECO:0000256" key="5">
    <source>
        <dbReference type="ARBA" id="ARBA00022741"/>
    </source>
</evidence>
<dbReference type="InterPro" id="IPR016527">
    <property type="entry name" value="ORC4"/>
</dbReference>
<dbReference type="GO" id="GO:0005664">
    <property type="term" value="C:nuclear origin of replication recognition complex"/>
    <property type="evidence" value="ECO:0007669"/>
    <property type="project" value="TreeGrafter"/>
</dbReference>
<dbReference type="PIRSF" id="PIRSF007858">
    <property type="entry name" value="ORC4"/>
    <property type="match status" value="1"/>
</dbReference>
<dbReference type="Proteomes" id="UP000291020">
    <property type="component" value="Unassembled WGS sequence"/>
</dbReference>
<keyword evidence="13" id="KW-1185">Reference proteome</keyword>
<dbReference type="FunFam" id="3.40.50.300:FF:000649">
    <property type="entry name" value="Origin recognition complex subunit 4"/>
    <property type="match status" value="1"/>
</dbReference>
<keyword evidence="4 10" id="KW-0235">DNA replication</keyword>
<dbReference type="InterPro" id="IPR003593">
    <property type="entry name" value="AAA+_ATPase"/>
</dbReference>
<evidence type="ECO:0000256" key="10">
    <source>
        <dbReference type="PIRNR" id="PIRNR007858"/>
    </source>
</evidence>
<evidence type="ECO:0000256" key="2">
    <source>
        <dbReference type="ARBA" id="ARBA00005334"/>
    </source>
</evidence>
<evidence type="ECO:0000313" key="12">
    <source>
        <dbReference type="Ensembl" id="ENSGAGP00000032209.1"/>
    </source>
</evidence>
<protein>
    <recommendedName>
        <fullName evidence="3 10">Origin recognition complex subunit 4</fullName>
    </recommendedName>
</protein>
<dbReference type="GO" id="GO:0005524">
    <property type="term" value="F:ATP binding"/>
    <property type="evidence" value="ECO:0007669"/>
    <property type="project" value="UniProtKB-KW"/>
</dbReference>
<evidence type="ECO:0000256" key="4">
    <source>
        <dbReference type="ARBA" id="ARBA00022705"/>
    </source>
</evidence>
<reference evidence="13" key="1">
    <citation type="journal article" date="2017" name="PLoS ONE">
        <title>The Agassiz's desert tortoise genome provides a resource for the conservation of a threatened species.</title>
        <authorList>
            <person name="Tollis M."/>
            <person name="DeNardo D.F."/>
            <person name="Cornelius J.A."/>
            <person name="Dolby G.A."/>
            <person name="Edwards T."/>
            <person name="Henen B.T."/>
            <person name="Karl A.E."/>
            <person name="Murphy R.W."/>
            <person name="Kusumi K."/>
        </authorList>
    </citation>
    <scope>NUCLEOTIDE SEQUENCE [LARGE SCALE GENOMIC DNA]</scope>
</reference>
<organism evidence="12 13">
    <name type="scientific">Gopherus agassizii</name>
    <name type="common">Agassiz's desert tortoise</name>
    <dbReference type="NCBI Taxonomy" id="38772"/>
    <lineage>
        <taxon>Eukaryota</taxon>
        <taxon>Metazoa</taxon>
        <taxon>Chordata</taxon>
        <taxon>Craniata</taxon>
        <taxon>Vertebrata</taxon>
        <taxon>Euteleostomi</taxon>
        <taxon>Archelosauria</taxon>
        <taxon>Testudinata</taxon>
        <taxon>Testudines</taxon>
        <taxon>Cryptodira</taxon>
        <taxon>Durocryptodira</taxon>
        <taxon>Testudinoidea</taxon>
        <taxon>Testudinidae</taxon>
        <taxon>Gopherus</taxon>
    </lineage>
</organism>
<dbReference type="InterPro" id="IPR003959">
    <property type="entry name" value="ATPase_AAA_core"/>
</dbReference>
<feature type="domain" description="AAA+ ATPase" evidence="11">
    <location>
        <begin position="41"/>
        <end position="201"/>
    </location>
</feature>